<dbReference type="SUPFAM" id="SSF48008">
    <property type="entry name" value="GntR ligand-binding domain-like"/>
    <property type="match status" value="1"/>
</dbReference>
<sequence length="226" mass="25765">MENSSVIRPLVDVNISDKVFDVLKKAIQCGELKPGDVLIERDLAEKLGVSRTPVREAIQRLKSMGLAVQISKKAVIVARPTPKEVIDTYDVREVLEGLAAGKAVDNVTAEDISYLKKLMDDMHRCIETNDDEGLERIHMLFHERLYSLSGNKKLHQILMDLRECIKAYTHVGYSFPGRKLEAAKEHAEILEALISRNPKKAEDWARKHIERSKEAYIKELQKSKEY</sequence>
<evidence type="ECO:0000256" key="2">
    <source>
        <dbReference type="ARBA" id="ARBA00023125"/>
    </source>
</evidence>
<dbReference type="Pfam" id="PF07729">
    <property type="entry name" value="FCD"/>
    <property type="match status" value="1"/>
</dbReference>
<dbReference type="InterPro" id="IPR036390">
    <property type="entry name" value="WH_DNA-bd_sf"/>
</dbReference>
<evidence type="ECO:0000313" key="6">
    <source>
        <dbReference type="Proteomes" id="UP000185093"/>
    </source>
</evidence>
<dbReference type="PANTHER" id="PTHR43537:SF24">
    <property type="entry name" value="GLUCONATE OPERON TRANSCRIPTIONAL REPRESSOR"/>
    <property type="match status" value="1"/>
</dbReference>
<evidence type="ECO:0000256" key="1">
    <source>
        <dbReference type="ARBA" id="ARBA00023015"/>
    </source>
</evidence>
<dbReference type="SMART" id="SM00895">
    <property type="entry name" value="FCD"/>
    <property type="match status" value="1"/>
</dbReference>
<gene>
    <name evidence="5" type="ORF">SAMN05444368_1775</name>
</gene>
<reference evidence="5 6" key="1">
    <citation type="submission" date="2016-11" db="EMBL/GenBank/DDBJ databases">
        <authorList>
            <person name="Varghese N."/>
            <person name="Submissions S."/>
        </authorList>
    </citation>
    <scope>NUCLEOTIDE SEQUENCE [LARGE SCALE GENOMIC DNA]</scope>
    <source>
        <strain evidence="5 6">DSM 20664</strain>
    </source>
</reference>
<dbReference type="RefSeq" id="WP_014807225.1">
    <property type="nucleotide sequence ID" value="NZ_DAONBL010000027.1"/>
</dbReference>
<comment type="caution">
    <text evidence="5">The sequence shown here is derived from an EMBL/GenBank/DDBJ whole genome shotgun (WGS) entry which is preliminary data.</text>
</comment>
<dbReference type="InterPro" id="IPR000524">
    <property type="entry name" value="Tscrpt_reg_HTH_GntR"/>
</dbReference>
<dbReference type="GO" id="GO:0003677">
    <property type="term" value="F:DNA binding"/>
    <property type="evidence" value="ECO:0007669"/>
    <property type="project" value="UniProtKB-KW"/>
</dbReference>
<evidence type="ECO:0000259" key="4">
    <source>
        <dbReference type="PROSITE" id="PS50949"/>
    </source>
</evidence>
<dbReference type="Gene3D" id="1.10.10.10">
    <property type="entry name" value="Winged helix-like DNA-binding domain superfamily/Winged helix DNA-binding domain"/>
    <property type="match status" value="1"/>
</dbReference>
<proteinExistence type="predicted"/>
<evidence type="ECO:0000313" key="5">
    <source>
        <dbReference type="EMBL" id="SIN76257.1"/>
    </source>
</evidence>
<dbReference type="PRINTS" id="PR00035">
    <property type="entry name" value="HTHGNTR"/>
</dbReference>
<dbReference type="Gene3D" id="1.20.120.530">
    <property type="entry name" value="GntR ligand-binding domain-like"/>
    <property type="match status" value="1"/>
</dbReference>
<dbReference type="SUPFAM" id="SSF46785">
    <property type="entry name" value="Winged helix' DNA-binding domain"/>
    <property type="match status" value="1"/>
</dbReference>
<dbReference type="EMBL" id="FSQZ01000001">
    <property type="protein sequence ID" value="SIN76257.1"/>
    <property type="molecule type" value="Genomic_DNA"/>
</dbReference>
<dbReference type="PANTHER" id="PTHR43537">
    <property type="entry name" value="TRANSCRIPTIONAL REGULATOR, GNTR FAMILY"/>
    <property type="match status" value="1"/>
</dbReference>
<protein>
    <submittedName>
        <fullName evidence="5">DNA-binding transcriptional regulator, GntR family</fullName>
    </submittedName>
</protein>
<feature type="domain" description="HTH gntR-type" evidence="4">
    <location>
        <begin position="13"/>
        <end position="80"/>
    </location>
</feature>
<dbReference type="Pfam" id="PF00392">
    <property type="entry name" value="GntR"/>
    <property type="match status" value="1"/>
</dbReference>
<dbReference type="InterPro" id="IPR008920">
    <property type="entry name" value="TF_FadR/GntR_C"/>
</dbReference>
<dbReference type="PROSITE" id="PS50949">
    <property type="entry name" value="HTH_GNTR"/>
    <property type="match status" value="1"/>
</dbReference>
<dbReference type="Proteomes" id="UP000185093">
    <property type="component" value="Unassembled WGS sequence"/>
</dbReference>
<keyword evidence="2 5" id="KW-0238">DNA-binding</keyword>
<dbReference type="CDD" id="cd07377">
    <property type="entry name" value="WHTH_GntR"/>
    <property type="match status" value="1"/>
</dbReference>
<dbReference type="InterPro" id="IPR011711">
    <property type="entry name" value="GntR_C"/>
</dbReference>
<dbReference type="InterPro" id="IPR036388">
    <property type="entry name" value="WH-like_DNA-bd_sf"/>
</dbReference>
<evidence type="ECO:0000256" key="3">
    <source>
        <dbReference type="ARBA" id="ARBA00023163"/>
    </source>
</evidence>
<dbReference type="SMART" id="SM00345">
    <property type="entry name" value="HTH_GNTR"/>
    <property type="match status" value="1"/>
</dbReference>
<organism evidence="5 6">
    <name type="scientific">Acetomicrobium flavidum</name>
    <dbReference type="NCBI Taxonomy" id="49896"/>
    <lineage>
        <taxon>Bacteria</taxon>
        <taxon>Thermotogati</taxon>
        <taxon>Synergistota</taxon>
        <taxon>Synergistia</taxon>
        <taxon>Synergistales</taxon>
        <taxon>Acetomicrobiaceae</taxon>
        <taxon>Acetomicrobium</taxon>
    </lineage>
</organism>
<accession>A0ABY1JF09</accession>
<keyword evidence="6" id="KW-1185">Reference proteome</keyword>
<name>A0ABY1JF09_9BACT</name>
<keyword evidence="1" id="KW-0805">Transcription regulation</keyword>
<keyword evidence="3" id="KW-0804">Transcription</keyword>